<dbReference type="InterPro" id="IPR035680">
    <property type="entry name" value="Clx_II_MBL"/>
</dbReference>
<comment type="similarity">
    <text evidence="2">Belongs to the metallo-beta-lactamase superfamily. Glyoxalase II family.</text>
</comment>
<evidence type="ECO:0000256" key="3">
    <source>
        <dbReference type="ARBA" id="ARBA00022723"/>
    </source>
</evidence>
<dbReference type="EMBL" id="LR134182">
    <property type="protein sequence ID" value="VEB41288.1"/>
    <property type="molecule type" value="Genomic_DNA"/>
</dbReference>
<dbReference type="PANTHER" id="PTHR43705">
    <property type="entry name" value="HYDROXYACYLGLUTATHIONE HYDROLASE"/>
    <property type="match status" value="1"/>
</dbReference>
<dbReference type="SUPFAM" id="SSF56281">
    <property type="entry name" value="Metallo-hydrolase/oxidoreductase"/>
    <property type="match status" value="1"/>
</dbReference>
<dbReference type="AlphaFoldDB" id="A0A3S5DLA2"/>
<keyword evidence="5" id="KW-0862">Zinc</keyword>
<keyword evidence="4 7" id="KW-0378">Hydrolase</keyword>
<dbReference type="Gene3D" id="3.60.15.10">
    <property type="entry name" value="Ribonuclease Z/Hydroxyacylglutathione hydrolase-like"/>
    <property type="match status" value="1"/>
</dbReference>
<evidence type="ECO:0000259" key="6">
    <source>
        <dbReference type="SMART" id="SM00849"/>
    </source>
</evidence>
<comment type="cofactor">
    <cofactor evidence="1">
        <name>Zn(2+)</name>
        <dbReference type="ChEBI" id="CHEBI:29105"/>
    </cofactor>
</comment>
<dbReference type="InterPro" id="IPR050110">
    <property type="entry name" value="Glyoxalase_II_hydrolase"/>
</dbReference>
<gene>
    <name evidence="7" type="primary">gloB_2</name>
    <name evidence="7" type="ORF">NCTC9695_01709</name>
</gene>
<dbReference type="Proteomes" id="UP000275777">
    <property type="component" value="Chromosome"/>
</dbReference>
<name>A0A3S5DLA2_CHRVL</name>
<evidence type="ECO:0000256" key="1">
    <source>
        <dbReference type="ARBA" id="ARBA00001947"/>
    </source>
</evidence>
<dbReference type="InterPro" id="IPR036866">
    <property type="entry name" value="RibonucZ/Hydroxyglut_hydro"/>
</dbReference>
<dbReference type="Pfam" id="PF00753">
    <property type="entry name" value="Lactamase_B"/>
    <property type="match status" value="1"/>
</dbReference>
<dbReference type="InterPro" id="IPR001279">
    <property type="entry name" value="Metallo-B-lactamas"/>
</dbReference>
<evidence type="ECO:0000256" key="2">
    <source>
        <dbReference type="ARBA" id="ARBA00006759"/>
    </source>
</evidence>
<keyword evidence="3" id="KW-0479">Metal-binding</keyword>
<evidence type="ECO:0000256" key="4">
    <source>
        <dbReference type="ARBA" id="ARBA00022801"/>
    </source>
</evidence>
<dbReference type="SMART" id="SM00849">
    <property type="entry name" value="Lactamase_B"/>
    <property type="match status" value="1"/>
</dbReference>
<dbReference type="GO" id="GO:0046872">
    <property type="term" value="F:metal ion binding"/>
    <property type="evidence" value="ECO:0007669"/>
    <property type="project" value="UniProtKB-KW"/>
</dbReference>
<dbReference type="EC" id="3.1.2.6" evidence="7"/>
<evidence type="ECO:0000313" key="8">
    <source>
        <dbReference type="Proteomes" id="UP000275777"/>
    </source>
</evidence>
<protein>
    <submittedName>
        <fullName evidence="7">Hydroxyacylglutathione hydrolase</fullName>
        <ecNumber evidence="7">3.1.2.6</ecNumber>
    </submittedName>
</protein>
<reference evidence="7 8" key="1">
    <citation type="submission" date="2018-12" db="EMBL/GenBank/DDBJ databases">
        <authorList>
            <consortium name="Pathogen Informatics"/>
        </authorList>
    </citation>
    <scope>NUCLEOTIDE SEQUENCE [LARGE SCALE GENOMIC DNA]</scope>
    <source>
        <strain evidence="7 8">NCTC9695</strain>
    </source>
</reference>
<proteinExistence type="inferred from homology"/>
<dbReference type="GO" id="GO:0004416">
    <property type="term" value="F:hydroxyacylglutathione hydrolase activity"/>
    <property type="evidence" value="ECO:0007669"/>
    <property type="project" value="UniProtKB-EC"/>
</dbReference>
<evidence type="ECO:0000256" key="5">
    <source>
        <dbReference type="ARBA" id="ARBA00022833"/>
    </source>
</evidence>
<organism evidence="7 8">
    <name type="scientific">Chromobacterium violaceum</name>
    <dbReference type="NCBI Taxonomy" id="536"/>
    <lineage>
        <taxon>Bacteria</taxon>
        <taxon>Pseudomonadati</taxon>
        <taxon>Pseudomonadota</taxon>
        <taxon>Betaproteobacteria</taxon>
        <taxon>Neisseriales</taxon>
        <taxon>Chromobacteriaceae</taxon>
        <taxon>Chromobacterium</taxon>
    </lineage>
</organism>
<accession>A0A3S5DLA2</accession>
<evidence type="ECO:0000313" key="7">
    <source>
        <dbReference type="EMBL" id="VEB41288.1"/>
    </source>
</evidence>
<sequence length="149" mass="16039">MAAMFSIAPVGAFTDNYIWVLREGARAVAVDPGEAAPLLRHLEQEQLRLEAVLITHHHADHCGGLADVLRAWPGIPVYGPAGLPGVSHPVMEGDAVSLSMGRAEVLEVPGHTLDHLAYLLEDALFCGTPCSRPAAAGYSRGRRDRCWPR</sequence>
<feature type="domain" description="Metallo-beta-lactamase" evidence="6">
    <location>
        <begin position="15"/>
        <end position="142"/>
    </location>
</feature>
<dbReference type="CDD" id="cd07723">
    <property type="entry name" value="hydroxyacylglutathione_hydrolase_MBL-fold"/>
    <property type="match status" value="1"/>
</dbReference>
<dbReference type="PANTHER" id="PTHR43705:SF1">
    <property type="entry name" value="HYDROXYACYLGLUTATHIONE HYDROLASE GLOB"/>
    <property type="match status" value="1"/>
</dbReference>